<feature type="compositionally biased region" description="Pro residues" evidence="4">
    <location>
        <begin position="78"/>
        <end position="96"/>
    </location>
</feature>
<dbReference type="PROSITE" id="PS00674">
    <property type="entry name" value="AAA"/>
    <property type="match status" value="1"/>
</dbReference>
<accession>A0ABV3P560</accession>
<dbReference type="SMART" id="SM00382">
    <property type="entry name" value="AAA"/>
    <property type="match status" value="1"/>
</dbReference>
<evidence type="ECO:0000256" key="4">
    <source>
        <dbReference type="SAM" id="MobiDB-lite"/>
    </source>
</evidence>
<dbReference type="InterPro" id="IPR003959">
    <property type="entry name" value="ATPase_AAA_core"/>
</dbReference>
<comment type="similarity">
    <text evidence="3">Belongs to the AAA ATPase family.</text>
</comment>
<gene>
    <name evidence="6" type="ORF">AB1207_08435</name>
</gene>
<dbReference type="Proteomes" id="UP001555826">
    <property type="component" value="Unassembled WGS sequence"/>
</dbReference>
<evidence type="ECO:0000256" key="2">
    <source>
        <dbReference type="ARBA" id="ARBA00022840"/>
    </source>
</evidence>
<organism evidence="6 7">
    <name type="scientific">Kineococcus endophyticus</name>
    <dbReference type="NCBI Taxonomy" id="1181883"/>
    <lineage>
        <taxon>Bacteria</taxon>
        <taxon>Bacillati</taxon>
        <taxon>Actinomycetota</taxon>
        <taxon>Actinomycetes</taxon>
        <taxon>Kineosporiales</taxon>
        <taxon>Kineosporiaceae</taxon>
        <taxon>Kineococcus</taxon>
    </lineage>
</organism>
<evidence type="ECO:0000259" key="5">
    <source>
        <dbReference type="SMART" id="SM00382"/>
    </source>
</evidence>
<evidence type="ECO:0000313" key="7">
    <source>
        <dbReference type="Proteomes" id="UP001555826"/>
    </source>
</evidence>
<proteinExistence type="inferred from homology"/>
<dbReference type="RefSeq" id="WP_367637581.1">
    <property type="nucleotide sequence ID" value="NZ_JBFNQN010000005.1"/>
</dbReference>
<keyword evidence="2 3" id="KW-0067">ATP-binding</keyword>
<dbReference type="EMBL" id="JBFNQN010000005">
    <property type="protein sequence ID" value="MEW9264772.1"/>
    <property type="molecule type" value="Genomic_DNA"/>
</dbReference>
<dbReference type="Pfam" id="PF00004">
    <property type="entry name" value="AAA"/>
    <property type="match status" value="1"/>
</dbReference>
<dbReference type="InterPro" id="IPR003960">
    <property type="entry name" value="ATPase_AAA_CS"/>
</dbReference>
<dbReference type="Pfam" id="PF17862">
    <property type="entry name" value="AAA_lid_3"/>
    <property type="match status" value="1"/>
</dbReference>
<dbReference type="InterPro" id="IPR003593">
    <property type="entry name" value="AAA+_ATPase"/>
</dbReference>
<feature type="domain" description="AAA+ ATPase" evidence="5">
    <location>
        <begin position="174"/>
        <end position="315"/>
    </location>
</feature>
<dbReference type="PANTHER" id="PTHR23077:SF171">
    <property type="entry name" value="NUCLEAR VALOSIN-CONTAINING PROTEIN-LIKE"/>
    <property type="match status" value="1"/>
</dbReference>
<dbReference type="SUPFAM" id="SSF48452">
    <property type="entry name" value="TPR-like"/>
    <property type="match status" value="1"/>
</dbReference>
<protein>
    <submittedName>
        <fullName evidence="6">ATP-binding protein</fullName>
    </submittedName>
</protein>
<dbReference type="SUPFAM" id="SSF52540">
    <property type="entry name" value="P-loop containing nucleoside triphosphate hydrolases"/>
    <property type="match status" value="1"/>
</dbReference>
<reference evidence="6 7" key="1">
    <citation type="submission" date="2024-07" db="EMBL/GenBank/DDBJ databases">
        <authorList>
            <person name="Thanompreechachai J."/>
            <person name="Duangmal K."/>
        </authorList>
    </citation>
    <scope>NUCLEOTIDE SEQUENCE [LARGE SCALE GENOMIC DNA]</scope>
    <source>
        <strain evidence="6 7">KCTC 19886</strain>
    </source>
</reference>
<evidence type="ECO:0000313" key="6">
    <source>
        <dbReference type="EMBL" id="MEW9264772.1"/>
    </source>
</evidence>
<keyword evidence="1 3" id="KW-0547">Nucleotide-binding</keyword>
<dbReference type="InterPro" id="IPR011990">
    <property type="entry name" value="TPR-like_helical_dom_sf"/>
</dbReference>
<dbReference type="Gene3D" id="1.10.8.60">
    <property type="match status" value="1"/>
</dbReference>
<keyword evidence="7" id="KW-1185">Reference proteome</keyword>
<dbReference type="InterPro" id="IPR041569">
    <property type="entry name" value="AAA_lid_3"/>
</dbReference>
<evidence type="ECO:0000256" key="3">
    <source>
        <dbReference type="RuleBase" id="RU003651"/>
    </source>
</evidence>
<comment type="caution">
    <text evidence="6">The sequence shown here is derived from an EMBL/GenBank/DDBJ whole genome shotgun (WGS) entry which is preliminary data.</text>
</comment>
<dbReference type="GO" id="GO:0005524">
    <property type="term" value="F:ATP binding"/>
    <property type="evidence" value="ECO:0007669"/>
    <property type="project" value="UniProtKB-KW"/>
</dbReference>
<dbReference type="InterPro" id="IPR027417">
    <property type="entry name" value="P-loop_NTPase"/>
</dbReference>
<sequence length="424" mass="44779">MSASPSSPGSSGPQDPLLRSLLAALDANPADVPLRLHVAGLLLAAGDGQAALAHAAHVLALDPASDQARDLVQRALAPAPPTADPGAPASPGPGGPPAFDWDRAEADLGPLDTSRLGAHDAEDGPPDATTADLTRPATTLADVAGMTDVKERLDLAFLGPLRNPELRRMYGKSLRGGLLLYGPPGCGKTFLARALAGEVGAQFLSVGLADVLDMWIGGSEKNLHALFEQARRNAPCVLFFDEVDGLGMSRSQTRSSGMRTTVQQLLAELDGVATGGAGGNEGVFVLAATNAPWDVDPALRRPGRLDRTVLVLPPDAPARRAVLEHHLGDRPTDRLDLAPLVARTEDYSGADLAHIVETAAELAMRDALRTGRVRPLTDHDLHAAWREVRPSTGAWFDTARNVATYANSDGSWDDLVQHLRRRKR</sequence>
<evidence type="ECO:0000256" key="1">
    <source>
        <dbReference type="ARBA" id="ARBA00022741"/>
    </source>
</evidence>
<dbReference type="Gene3D" id="1.25.40.10">
    <property type="entry name" value="Tetratricopeptide repeat domain"/>
    <property type="match status" value="1"/>
</dbReference>
<dbReference type="Gene3D" id="3.40.50.300">
    <property type="entry name" value="P-loop containing nucleotide triphosphate hydrolases"/>
    <property type="match status" value="1"/>
</dbReference>
<dbReference type="PANTHER" id="PTHR23077">
    <property type="entry name" value="AAA-FAMILY ATPASE"/>
    <property type="match status" value="1"/>
</dbReference>
<feature type="region of interest" description="Disordered" evidence="4">
    <location>
        <begin position="77"/>
        <end position="132"/>
    </location>
</feature>
<dbReference type="InterPro" id="IPR050168">
    <property type="entry name" value="AAA_ATPase_domain"/>
</dbReference>
<name>A0ABV3P560_9ACTN</name>